<proteinExistence type="inferred from homology"/>
<protein>
    <recommendedName>
        <fullName evidence="6">RNA polymerase sigma factor</fullName>
    </recommendedName>
</protein>
<evidence type="ECO:0000256" key="1">
    <source>
        <dbReference type="ARBA" id="ARBA00010641"/>
    </source>
</evidence>
<evidence type="ECO:0000256" key="4">
    <source>
        <dbReference type="ARBA" id="ARBA00023125"/>
    </source>
</evidence>
<keyword evidence="9" id="KW-1185">Reference proteome</keyword>
<comment type="similarity">
    <text evidence="1 6">Belongs to the sigma-70 factor family. ECF subfamily.</text>
</comment>
<dbReference type="Gene3D" id="1.10.10.10">
    <property type="entry name" value="Winged helix-like DNA-binding domain superfamily/Winged helix DNA-binding domain"/>
    <property type="match status" value="1"/>
</dbReference>
<keyword evidence="4 6" id="KW-0238">DNA-binding</keyword>
<evidence type="ECO:0000256" key="5">
    <source>
        <dbReference type="ARBA" id="ARBA00023163"/>
    </source>
</evidence>
<dbReference type="InterPro" id="IPR013324">
    <property type="entry name" value="RNA_pol_sigma_r3/r4-like"/>
</dbReference>
<dbReference type="InterPro" id="IPR007627">
    <property type="entry name" value="RNA_pol_sigma70_r2"/>
</dbReference>
<dbReference type="NCBIfam" id="TIGR02937">
    <property type="entry name" value="sigma70-ECF"/>
    <property type="match status" value="1"/>
</dbReference>
<gene>
    <name evidence="8" type="ORF">ACFS29_16410</name>
</gene>
<accession>A0ABW5ZZ05</accession>
<name>A0ABW5ZZ05_9FLAO</name>
<dbReference type="Pfam" id="PF04542">
    <property type="entry name" value="Sigma70_r2"/>
    <property type="match status" value="1"/>
</dbReference>
<dbReference type="PROSITE" id="PS01063">
    <property type="entry name" value="SIGMA70_ECF"/>
    <property type="match status" value="1"/>
</dbReference>
<dbReference type="InterPro" id="IPR039425">
    <property type="entry name" value="RNA_pol_sigma-70-like"/>
</dbReference>
<sequence>METIQKEDTKAIVEKWVNEYSEALFSWAFYKTSSKETAEDLVQDTFLAAYNKIDSFKGNSQPKTWLFSILNNKIIDHYRLSAKTTKKTISLSEDRAYEITEGFFDEAENWKSTTINPIWNQDEELLDNPEFNTVLKNCMESLPEKWNFAITSKYLTTKKVAEICQDLNITVSNYWQIVHRAKLALKNCLEVKWV</sequence>
<reference evidence="9" key="1">
    <citation type="journal article" date="2019" name="Int. J. Syst. Evol. Microbiol.">
        <title>The Global Catalogue of Microorganisms (GCM) 10K type strain sequencing project: providing services to taxonomists for standard genome sequencing and annotation.</title>
        <authorList>
            <consortium name="The Broad Institute Genomics Platform"/>
            <consortium name="The Broad Institute Genome Sequencing Center for Infectious Disease"/>
            <person name="Wu L."/>
            <person name="Ma J."/>
        </authorList>
    </citation>
    <scope>NUCLEOTIDE SEQUENCE [LARGE SCALE GENOMIC DNA]</scope>
    <source>
        <strain evidence="9">KCTC 32514</strain>
    </source>
</reference>
<dbReference type="PANTHER" id="PTHR43133">
    <property type="entry name" value="RNA POLYMERASE ECF-TYPE SIGMA FACTO"/>
    <property type="match status" value="1"/>
</dbReference>
<dbReference type="Gene3D" id="1.10.1740.10">
    <property type="match status" value="1"/>
</dbReference>
<evidence type="ECO:0000256" key="6">
    <source>
        <dbReference type="RuleBase" id="RU000716"/>
    </source>
</evidence>
<evidence type="ECO:0000313" key="9">
    <source>
        <dbReference type="Proteomes" id="UP001597548"/>
    </source>
</evidence>
<dbReference type="Proteomes" id="UP001597548">
    <property type="component" value="Unassembled WGS sequence"/>
</dbReference>
<evidence type="ECO:0000256" key="2">
    <source>
        <dbReference type="ARBA" id="ARBA00023015"/>
    </source>
</evidence>
<dbReference type="SUPFAM" id="SSF88946">
    <property type="entry name" value="Sigma2 domain of RNA polymerase sigma factors"/>
    <property type="match status" value="1"/>
</dbReference>
<comment type="caution">
    <text evidence="8">The sequence shown here is derived from an EMBL/GenBank/DDBJ whole genome shotgun (WGS) entry which is preliminary data.</text>
</comment>
<evidence type="ECO:0000259" key="7">
    <source>
        <dbReference type="Pfam" id="PF04542"/>
    </source>
</evidence>
<dbReference type="SUPFAM" id="SSF88659">
    <property type="entry name" value="Sigma3 and sigma4 domains of RNA polymerase sigma factors"/>
    <property type="match status" value="1"/>
</dbReference>
<feature type="domain" description="RNA polymerase sigma-70 region 2" evidence="7">
    <location>
        <begin position="17"/>
        <end position="79"/>
    </location>
</feature>
<dbReference type="RefSeq" id="WP_194509063.1">
    <property type="nucleotide sequence ID" value="NZ_JADILU010000006.1"/>
</dbReference>
<dbReference type="InterPro" id="IPR013325">
    <property type="entry name" value="RNA_pol_sigma_r2"/>
</dbReference>
<keyword evidence="3 6" id="KW-0731">Sigma factor</keyword>
<organism evidence="8 9">
    <name type="scientific">Psychroserpens luteus</name>
    <dbReference type="NCBI Taxonomy" id="1434066"/>
    <lineage>
        <taxon>Bacteria</taxon>
        <taxon>Pseudomonadati</taxon>
        <taxon>Bacteroidota</taxon>
        <taxon>Flavobacteriia</taxon>
        <taxon>Flavobacteriales</taxon>
        <taxon>Flavobacteriaceae</taxon>
        <taxon>Psychroserpens</taxon>
    </lineage>
</organism>
<dbReference type="PANTHER" id="PTHR43133:SF8">
    <property type="entry name" value="RNA POLYMERASE SIGMA FACTOR HI_1459-RELATED"/>
    <property type="match status" value="1"/>
</dbReference>
<evidence type="ECO:0000313" key="8">
    <source>
        <dbReference type="EMBL" id="MFD2917238.1"/>
    </source>
</evidence>
<evidence type="ECO:0000256" key="3">
    <source>
        <dbReference type="ARBA" id="ARBA00023082"/>
    </source>
</evidence>
<dbReference type="InterPro" id="IPR036388">
    <property type="entry name" value="WH-like_DNA-bd_sf"/>
</dbReference>
<keyword evidence="2 6" id="KW-0805">Transcription regulation</keyword>
<dbReference type="InterPro" id="IPR014284">
    <property type="entry name" value="RNA_pol_sigma-70_dom"/>
</dbReference>
<dbReference type="InterPro" id="IPR000838">
    <property type="entry name" value="RNA_pol_sigma70_ECF_CS"/>
</dbReference>
<dbReference type="EMBL" id="JBHUOS010000014">
    <property type="protein sequence ID" value="MFD2917238.1"/>
    <property type="molecule type" value="Genomic_DNA"/>
</dbReference>
<keyword evidence="5 6" id="KW-0804">Transcription</keyword>